<protein>
    <recommendedName>
        <fullName evidence="2">Agenet domain-containing protein</fullName>
    </recommendedName>
</protein>
<dbReference type="EMBL" id="WJXA01000002">
    <property type="protein sequence ID" value="KAF7151289.1"/>
    <property type="molecule type" value="Genomic_DNA"/>
</dbReference>
<dbReference type="PANTHER" id="PTHR31917:SF147">
    <property type="entry name" value="AGENET DOMAIN-CONTAINING PROTEIN"/>
    <property type="match status" value="1"/>
</dbReference>
<accession>A0A834LWW5</accession>
<keyword evidence="4" id="KW-1185">Reference proteome</keyword>
<feature type="region of interest" description="Disordered" evidence="1">
    <location>
        <begin position="51"/>
        <end position="72"/>
    </location>
</feature>
<dbReference type="InterPro" id="IPR014002">
    <property type="entry name" value="Agenet_dom_plant"/>
</dbReference>
<dbReference type="InterPro" id="IPR008395">
    <property type="entry name" value="Agenet-like_dom"/>
</dbReference>
<organism evidence="3 4">
    <name type="scientific">Rhododendron simsii</name>
    <name type="common">Sims's rhododendron</name>
    <dbReference type="NCBI Taxonomy" id="118357"/>
    <lineage>
        <taxon>Eukaryota</taxon>
        <taxon>Viridiplantae</taxon>
        <taxon>Streptophyta</taxon>
        <taxon>Embryophyta</taxon>
        <taxon>Tracheophyta</taxon>
        <taxon>Spermatophyta</taxon>
        <taxon>Magnoliopsida</taxon>
        <taxon>eudicotyledons</taxon>
        <taxon>Gunneridae</taxon>
        <taxon>Pentapetalae</taxon>
        <taxon>asterids</taxon>
        <taxon>Ericales</taxon>
        <taxon>Ericaceae</taxon>
        <taxon>Ericoideae</taxon>
        <taxon>Rhodoreae</taxon>
        <taxon>Rhododendron</taxon>
    </lineage>
</organism>
<evidence type="ECO:0000259" key="2">
    <source>
        <dbReference type="SMART" id="SM00743"/>
    </source>
</evidence>
<evidence type="ECO:0000256" key="1">
    <source>
        <dbReference type="SAM" id="MobiDB-lite"/>
    </source>
</evidence>
<sequence>MPLPHFEKGDKVEVTKGGDDNNSSSCCSWFPASILRPFPAKHKGQIYVQYETHSEEDDTETETKRRRREYVSASNVRPSPPLELHRYFKVGENVEAFHDMAWRRGTIKDILEESRYAVSFEGVLEEQLEFDQWNLRLQRVWEDGSWVPPFHHQVIQPKELKLRIKFSGTKSDAKFGKGTMVEVGGVKEGFQVSWYAAVIVDLIGIDKFLVEYQMVKTLNGTALLKDSVDASNIRPCPPETPQIGHFKKFQEVDAWYRDGWWVSDIVKVLDDYNYRVYVRSTNEEVTLEHSNLRLHQDWIDGKWVTASRRSSGLELKSRKRDVEFKVKVGGRTSKAKFKEGTLVEVKSDDEGYHGSWFTAVIVGSLGEDKFLIEYQTLKSEDEAQPLKEKTEASHLRPCPPDIQRVDRFKLFEKVDAWYNDGWWVGLVSRVLDGLKYAVYFWTTNEELEFGHFSLRPHQEWIHGKWVAEFRKKASVLSLKPRPGKSNCQNGLMTAEANYFCKGMKVEVKSDEEGFSGSWYPAVIIGSLGTGKYLVEYRTLKSDDENKLLKEEADAPCIRPCHPVIQRKDPFEPLEEVDAWYNAAWWAGGVCKVLQGSKYEVYIRGTNEVLEFQHSDLRPHQDWTDGKWLIPYRVWHSYAFKSCRVGSCNDQMKHRWLIMPACNLIFVENVYILGCDSRIVLDNLAFHLFDLVVSHPQEPIVICLPKFLNVLKRLDRFGEPITLDLIRETKPRNLKGLQDTFQQGCILVGGQLVRVAWLLDGVQNPYMNYSCCLQFRLRLRKLNFKLFHVKTPTLFEVAIISSLGIRYV</sequence>
<dbReference type="PANTHER" id="PTHR31917">
    <property type="entry name" value="AGENET DOMAIN-CONTAINING PROTEIN-RELATED"/>
    <property type="match status" value="1"/>
</dbReference>
<reference evidence="3" key="1">
    <citation type="submission" date="2019-11" db="EMBL/GenBank/DDBJ databases">
        <authorList>
            <person name="Liu Y."/>
            <person name="Hou J."/>
            <person name="Li T.-Q."/>
            <person name="Guan C.-H."/>
            <person name="Wu X."/>
            <person name="Wu H.-Z."/>
            <person name="Ling F."/>
            <person name="Zhang R."/>
            <person name="Shi X.-G."/>
            <person name="Ren J.-P."/>
            <person name="Chen E.-F."/>
            <person name="Sun J.-M."/>
        </authorList>
    </citation>
    <scope>NUCLEOTIDE SEQUENCE</scope>
    <source>
        <strain evidence="3">Adult_tree_wgs_1</strain>
        <tissue evidence="3">Leaves</tissue>
    </source>
</reference>
<dbReference type="AlphaFoldDB" id="A0A834LWW5"/>
<dbReference type="Proteomes" id="UP000626092">
    <property type="component" value="Unassembled WGS sequence"/>
</dbReference>
<feature type="domain" description="Agenet" evidence="2">
    <location>
        <begin position="406"/>
        <end position="462"/>
    </location>
</feature>
<name>A0A834LWW5_RHOSS</name>
<feature type="domain" description="Agenet" evidence="2">
    <location>
        <begin position="86"/>
        <end position="143"/>
    </location>
</feature>
<feature type="compositionally biased region" description="Basic and acidic residues" evidence="1">
    <location>
        <begin position="1"/>
        <end position="19"/>
    </location>
</feature>
<gene>
    <name evidence="3" type="ORF">RHSIM_Rhsim02G0002100</name>
</gene>
<feature type="domain" description="Agenet" evidence="2">
    <location>
        <begin position="335"/>
        <end position="403"/>
    </location>
</feature>
<feature type="domain" description="Agenet" evidence="2">
    <location>
        <begin position="568"/>
        <end position="624"/>
    </location>
</feature>
<dbReference type="CDD" id="cd20406">
    <property type="entry name" value="Tudor_Agenet_AtDUF_rpt2_4"/>
    <property type="match status" value="4"/>
</dbReference>
<evidence type="ECO:0000313" key="4">
    <source>
        <dbReference type="Proteomes" id="UP000626092"/>
    </source>
</evidence>
<feature type="domain" description="Agenet" evidence="2">
    <location>
        <begin position="497"/>
        <end position="565"/>
    </location>
</feature>
<dbReference type="CDD" id="cd20405">
    <property type="entry name" value="Tudor_Agenet_AtDUF_rpt1_3"/>
    <property type="match status" value="3"/>
</dbReference>
<proteinExistence type="predicted"/>
<dbReference type="OrthoDB" id="2020707at2759"/>
<feature type="domain" description="Agenet" evidence="2">
    <location>
        <begin position="244"/>
        <end position="300"/>
    </location>
</feature>
<dbReference type="Gene3D" id="2.30.30.140">
    <property type="match status" value="1"/>
</dbReference>
<evidence type="ECO:0000313" key="3">
    <source>
        <dbReference type="EMBL" id="KAF7151289.1"/>
    </source>
</evidence>
<feature type="region of interest" description="Disordered" evidence="1">
    <location>
        <begin position="1"/>
        <end position="22"/>
    </location>
</feature>
<dbReference type="Pfam" id="PF05641">
    <property type="entry name" value="Agenet"/>
    <property type="match status" value="4"/>
</dbReference>
<dbReference type="SMART" id="SM00743">
    <property type="entry name" value="Agenet"/>
    <property type="match status" value="7"/>
</dbReference>
<feature type="domain" description="Agenet" evidence="2">
    <location>
        <begin position="173"/>
        <end position="241"/>
    </location>
</feature>
<comment type="caution">
    <text evidence="3">The sequence shown here is derived from an EMBL/GenBank/DDBJ whole genome shotgun (WGS) entry which is preliminary data.</text>
</comment>